<dbReference type="Pfam" id="PF13487">
    <property type="entry name" value="HD_5"/>
    <property type="match status" value="1"/>
</dbReference>
<feature type="domain" description="PAS" evidence="1">
    <location>
        <begin position="256"/>
        <end position="325"/>
    </location>
</feature>
<evidence type="ECO:0000313" key="4">
    <source>
        <dbReference type="EMBL" id="AZI44172.1"/>
    </source>
</evidence>
<dbReference type="Pfam" id="PF08448">
    <property type="entry name" value="PAS_4"/>
    <property type="match status" value="1"/>
</dbReference>
<feature type="domain" description="PAS" evidence="1">
    <location>
        <begin position="508"/>
        <end position="578"/>
    </location>
</feature>
<evidence type="ECO:0000259" key="3">
    <source>
        <dbReference type="PROSITE" id="PS51832"/>
    </source>
</evidence>
<evidence type="ECO:0000313" key="5">
    <source>
        <dbReference type="Proteomes" id="UP000276417"/>
    </source>
</evidence>
<feature type="domain" description="HD-GYP" evidence="3">
    <location>
        <begin position="813"/>
        <end position="1001"/>
    </location>
</feature>
<dbReference type="Proteomes" id="UP000276417">
    <property type="component" value="Chromosome 2"/>
</dbReference>
<feature type="domain" description="PAS" evidence="1">
    <location>
        <begin position="10"/>
        <end position="83"/>
    </location>
</feature>
<dbReference type="CDD" id="cd00077">
    <property type="entry name" value="HDc"/>
    <property type="match status" value="1"/>
</dbReference>
<dbReference type="PROSITE" id="PS51832">
    <property type="entry name" value="HD_GYP"/>
    <property type="match status" value="1"/>
</dbReference>
<dbReference type="PANTHER" id="PTHR45228:SF1">
    <property type="entry name" value="CYCLIC DI-GMP PHOSPHODIESTERASE TM_0186"/>
    <property type="match status" value="1"/>
</dbReference>
<dbReference type="Pfam" id="PF13426">
    <property type="entry name" value="PAS_9"/>
    <property type="match status" value="3"/>
</dbReference>
<dbReference type="NCBIfam" id="TIGR00229">
    <property type="entry name" value="sensory_box"/>
    <property type="match status" value="5"/>
</dbReference>
<dbReference type="Gene3D" id="1.10.3210.10">
    <property type="entry name" value="Hypothetical protein af1432"/>
    <property type="match status" value="1"/>
</dbReference>
<dbReference type="SUPFAM" id="SSF55785">
    <property type="entry name" value="PYP-like sensor domain (PAS domain)"/>
    <property type="match status" value="5"/>
</dbReference>
<dbReference type="InterPro" id="IPR029016">
    <property type="entry name" value="GAF-like_dom_sf"/>
</dbReference>
<dbReference type="CDD" id="cd00130">
    <property type="entry name" value="PAS"/>
    <property type="match status" value="4"/>
</dbReference>
<dbReference type="RefSeq" id="WP_124873560.1">
    <property type="nucleotide sequence ID" value="NZ_CP034184.1"/>
</dbReference>
<dbReference type="PANTHER" id="PTHR45228">
    <property type="entry name" value="CYCLIC DI-GMP PHOSPHODIESTERASE TM_0186-RELATED"/>
    <property type="match status" value="1"/>
</dbReference>
<feature type="domain" description="PAS" evidence="1">
    <location>
        <begin position="139"/>
        <end position="183"/>
    </location>
</feature>
<sequence length="1001" mass="112115">MDQHSASIPDLNLLSQALTANVNPFIITDAQQLDMPIVYVNPAFEQLSGYRAAEIIGRNCRFMQGQDRDQGARREIRDALAQGQSTTTVLRNYRKDGTLFYNELTLSPLRDVAGILTHFVGFQNDVTSREEALRGEAQAREQLSATLNRMTDGFLSFDKDWKLIYINKAAARIAGRQPEDFAGLDPFATFSEHRDAALSLAVLQAVETGTTQSAVSYLPAFERWIELTAYPGDDGMSMFLRDVTESREAQRELQVSEERFAKVFQTSPISIFIIRSKDGTFVDVNEEFLRQIGYRREDIIGNQSQNLISLVDPADRDETWDTLNRPQPIESREILFYNKAGEAVHGVLTIVPTEVAGETCTICFMRDVTEEKRAQHRLEASEARFRATVIELQRTLDLSLDMIVTVGADDHLIFVRVSAASSRILGYAPEEMVGRSAFDFVHPDDAAMTSVEGQHISSGQATTTFQNRYLHKDGSVVWLEWSAVVVPEERLLYGVARDITQRQSAEEDQAFLVAIVHASHNAIIGLSLDGIVRSWNPGAEELYGYTSAEVIGQPITFLIPAEFQILEMKLIERARRGERDPPFEAWRITKSGKQIQVVVTISPVLNAAAQVVGFSKITRDITSLREAEHEVQTLNENLRDQLRHVTGLQEIDRSIAASAGLDVTLGLILDNIMQRLNADAVTVLLLDQHTLTLEYAAARGFTTALHDLTLQLGEGLGGQVAVNRQPMLIPDLRTVTLSPTWWAMLQKERIMAYYGAPIISKGKVLGVIEVLHRKPFDPSAAWLETFGILDNQAAIAVDSSWLFTELERKNLELRLAYDETIEGWARALDLRDHETEGHSRRVTEMTVALCQHLSVPPEKLVDVRRGALLHDIGKMGVPDAVLLKPGKLTDDEWVMMRKHPGYAVDLLSPIEYLRPALDIPQYHHEKWDGSGYPLGLKGEAIPRAARVFAVVDVYDALTSNRPYRKAWTRERALEHIQNGAGTHFDPAVVMIFMQMLHQSAT</sequence>
<dbReference type="InterPro" id="IPR013656">
    <property type="entry name" value="PAS_4"/>
</dbReference>
<keyword evidence="5" id="KW-1185">Reference proteome</keyword>
<dbReference type="Gene3D" id="3.30.450.20">
    <property type="entry name" value="PAS domain"/>
    <property type="match status" value="5"/>
</dbReference>
<dbReference type="InterPro" id="IPR052020">
    <property type="entry name" value="Cyclic_di-GMP/3'3'-cGAMP_PDE"/>
</dbReference>
<feature type="domain" description="PAC" evidence="2">
    <location>
        <begin position="86"/>
        <end position="138"/>
    </location>
</feature>
<dbReference type="EMBL" id="CP034184">
    <property type="protein sequence ID" value="AZI44172.1"/>
    <property type="molecule type" value="Genomic_DNA"/>
</dbReference>
<dbReference type="SMART" id="SM00471">
    <property type="entry name" value="HDc"/>
    <property type="match status" value="1"/>
</dbReference>
<feature type="domain" description="PAC" evidence="2">
    <location>
        <begin position="579"/>
        <end position="633"/>
    </location>
</feature>
<dbReference type="InterPro" id="IPR000700">
    <property type="entry name" value="PAS-assoc_C"/>
</dbReference>
<dbReference type="SUPFAM" id="SSF55781">
    <property type="entry name" value="GAF domain-like"/>
    <property type="match status" value="1"/>
</dbReference>
<dbReference type="SMART" id="SM00065">
    <property type="entry name" value="GAF"/>
    <property type="match status" value="1"/>
</dbReference>
<feature type="domain" description="PAC" evidence="2">
    <location>
        <begin position="463"/>
        <end position="511"/>
    </location>
</feature>
<proteinExistence type="predicted"/>
<dbReference type="OrthoDB" id="9798833at2"/>
<dbReference type="SMART" id="SM00086">
    <property type="entry name" value="PAC"/>
    <property type="match status" value="4"/>
</dbReference>
<accession>A0A3G8YFU4</accession>
<dbReference type="KEGG" id="dph:EHF33_14820"/>
<dbReference type="SUPFAM" id="SSF109604">
    <property type="entry name" value="HD-domain/PDEase-like"/>
    <property type="match status" value="1"/>
</dbReference>
<dbReference type="PROSITE" id="PS50112">
    <property type="entry name" value="PAS"/>
    <property type="match status" value="5"/>
</dbReference>
<dbReference type="SMART" id="SM00091">
    <property type="entry name" value="PAS"/>
    <property type="match status" value="5"/>
</dbReference>
<evidence type="ECO:0000259" key="1">
    <source>
        <dbReference type="PROSITE" id="PS50112"/>
    </source>
</evidence>
<dbReference type="Gene3D" id="3.30.450.40">
    <property type="match status" value="1"/>
</dbReference>
<dbReference type="InterPro" id="IPR003607">
    <property type="entry name" value="HD/PDEase_dom"/>
</dbReference>
<dbReference type="PROSITE" id="PS50113">
    <property type="entry name" value="PAC"/>
    <property type="match status" value="3"/>
</dbReference>
<dbReference type="InterPro" id="IPR037522">
    <property type="entry name" value="HD_GYP_dom"/>
</dbReference>
<reference evidence="4 5" key="1">
    <citation type="submission" date="2018-11" db="EMBL/GenBank/DDBJ databases">
        <title>Deinococcus shelandsis sp. nov., isolated from South Shetland Islands soil of Antarctica.</title>
        <authorList>
            <person name="Tian J."/>
        </authorList>
    </citation>
    <scope>NUCLEOTIDE SEQUENCE [LARGE SCALE GENOMIC DNA]</scope>
    <source>
        <strain evidence="4 5">S14-83T</strain>
    </source>
</reference>
<dbReference type="InterPro" id="IPR000014">
    <property type="entry name" value="PAS"/>
</dbReference>
<name>A0A3G8YFU4_9DEIO</name>
<dbReference type="AlphaFoldDB" id="A0A3G8YFU4"/>
<dbReference type="InterPro" id="IPR013655">
    <property type="entry name" value="PAS_fold_3"/>
</dbReference>
<gene>
    <name evidence="4" type="ORF">EHF33_14820</name>
</gene>
<feature type="domain" description="PAS" evidence="1">
    <location>
        <begin position="388"/>
        <end position="445"/>
    </location>
</feature>
<dbReference type="InterPro" id="IPR035965">
    <property type="entry name" value="PAS-like_dom_sf"/>
</dbReference>
<organism evidence="4 5">
    <name type="scientific">Deinococcus psychrotolerans</name>
    <dbReference type="NCBI Taxonomy" id="2489213"/>
    <lineage>
        <taxon>Bacteria</taxon>
        <taxon>Thermotogati</taxon>
        <taxon>Deinococcota</taxon>
        <taxon>Deinococci</taxon>
        <taxon>Deinococcales</taxon>
        <taxon>Deinococcaceae</taxon>
        <taxon>Deinococcus</taxon>
    </lineage>
</organism>
<evidence type="ECO:0000259" key="2">
    <source>
        <dbReference type="PROSITE" id="PS50113"/>
    </source>
</evidence>
<dbReference type="InterPro" id="IPR001610">
    <property type="entry name" value="PAC"/>
</dbReference>
<dbReference type="InterPro" id="IPR003018">
    <property type="entry name" value="GAF"/>
</dbReference>
<protein>
    <submittedName>
        <fullName evidence="4">PAS domain S-box protein</fullName>
    </submittedName>
</protein>
<dbReference type="Pfam" id="PF13185">
    <property type="entry name" value="GAF_2"/>
    <property type="match status" value="1"/>
</dbReference>
<dbReference type="Pfam" id="PF08447">
    <property type="entry name" value="PAS_3"/>
    <property type="match status" value="1"/>
</dbReference>